<sequence length="525" mass="59707">MQSTQEDNAKKGGKGKFTKFQETCNDKYGNQMHLVTAEVPCDGKVNEVKMLNDKVLDKKNKREMEKKEKEVKKQKEKELKNAKKLKSEKNIKIVKKTERSNPLLVSATCPEPVQVICPESQFEIIPVEKKSWMKCCPKKSKESKSKEKLVSEERTISKTSIKIEIAAPSTGSLAEKKPSETSQRSSKSLKMSKCAKSSKSVNTLIIQEEKFSQCEIFEFFPIQKPSINKIARGRGCAADCSKTPKRDSSLYERINGCQRPKSKMEICKPQKAPKEKKSKKEKKPSFSDEFTEKLKQGLKKIQKNALPFLKKKSHRTVKRMKEVYKNANRSRSKIEVNCCLRDCATEMSVCVSSIKQESTSSLASKNNCLKKSKPPIESSCSNKSLRLMEPYSTNKDMNKAPEKSQNLKSCRKKQTKKSDSSLKPMNTESRCSIKSESSKEFNLKKRRKRSSCCSRNDSPNNSKEDISYRPFSICECSGNVGLPTDPYDQYPMCCCPDGICENKNQSKNSKKSKRSNQEKSNRNHK</sequence>
<accession>A0AAJ7R780</accession>
<keyword evidence="1" id="KW-0175">Coiled coil</keyword>
<organism evidence="3 4">
    <name type="scientific">Cephus cinctus</name>
    <name type="common">Wheat stem sawfly</name>
    <dbReference type="NCBI Taxonomy" id="211228"/>
    <lineage>
        <taxon>Eukaryota</taxon>
        <taxon>Metazoa</taxon>
        <taxon>Ecdysozoa</taxon>
        <taxon>Arthropoda</taxon>
        <taxon>Hexapoda</taxon>
        <taxon>Insecta</taxon>
        <taxon>Pterygota</taxon>
        <taxon>Neoptera</taxon>
        <taxon>Endopterygota</taxon>
        <taxon>Hymenoptera</taxon>
        <taxon>Cephoidea</taxon>
        <taxon>Cephidae</taxon>
        <taxon>Cephus</taxon>
    </lineage>
</organism>
<dbReference type="RefSeq" id="XP_024935590.1">
    <property type="nucleotide sequence ID" value="XM_025079822.1"/>
</dbReference>
<feature type="coiled-coil region" evidence="1">
    <location>
        <begin position="57"/>
        <end position="92"/>
    </location>
</feature>
<keyword evidence="3" id="KW-1185">Reference proteome</keyword>
<feature type="region of interest" description="Disordered" evidence="2">
    <location>
        <begin position="391"/>
        <end position="466"/>
    </location>
</feature>
<evidence type="ECO:0000256" key="2">
    <source>
        <dbReference type="SAM" id="MobiDB-lite"/>
    </source>
</evidence>
<evidence type="ECO:0000313" key="5">
    <source>
        <dbReference type="RefSeq" id="XP_024935590.1"/>
    </source>
</evidence>
<dbReference type="AlphaFoldDB" id="A0AAJ7R780"/>
<name>A0AAJ7R780_CEPCN</name>
<feature type="compositionally biased region" description="Basic and acidic residues" evidence="2">
    <location>
        <begin position="431"/>
        <end position="443"/>
    </location>
</feature>
<gene>
    <name evidence="4 5" type="primary">LOC112493642</name>
</gene>
<feature type="region of interest" description="Disordered" evidence="2">
    <location>
        <begin position="168"/>
        <end position="195"/>
    </location>
</feature>
<protein>
    <submittedName>
        <fullName evidence="4 5">Uncharacterized protein LOC112493642 isoform X1</fullName>
    </submittedName>
</protein>
<evidence type="ECO:0000313" key="4">
    <source>
        <dbReference type="RefSeq" id="XP_024935589.1"/>
    </source>
</evidence>
<evidence type="ECO:0000313" key="3">
    <source>
        <dbReference type="Proteomes" id="UP000694920"/>
    </source>
</evidence>
<dbReference type="KEGG" id="ccin:112493642"/>
<feature type="compositionally biased region" description="Polar residues" evidence="2">
    <location>
        <begin position="421"/>
        <end position="430"/>
    </location>
</feature>
<feature type="region of interest" description="Disordered" evidence="2">
    <location>
        <begin position="501"/>
        <end position="525"/>
    </location>
</feature>
<feature type="compositionally biased region" description="Polar residues" evidence="2">
    <location>
        <begin position="180"/>
        <end position="195"/>
    </location>
</feature>
<proteinExistence type="predicted"/>
<feature type="region of interest" description="Disordered" evidence="2">
    <location>
        <begin position="262"/>
        <end position="289"/>
    </location>
</feature>
<dbReference type="GeneID" id="112493642"/>
<dbReference type="Proteomes" id="UP000694920">
    <property type="component" value="Unplaced"/>
</dbReference>
<evidence type="ECO:0000256" key="1">
    <source>
        <dbReference type="SAM" id="Coils"/>
    </source>
</evidence>
<dbReference type="RefSeq" id="XP_024935589.1">
    <property type="nucleotide sequence ID" value="XM_025079821.1"/>
</dbReference>
<feature type="compositionally biased region" description="Basic and acidic residues" evidence="2">
    <location>
        <begin position="515"/>
        <end position="525"/>
    </location>
</feature>
<reference evidence="4 5" key="1">
    <citation type="submission" date="2025-04" db="UniProtKB">
        <authorList>
            <consortium name="RefSeq"/>
        </authorList>
    </citation>
    <scope>IDENTIFICATION</scope>
</reference>
<feature type="compositionally biased region" description="Basic and acidic residues" evidence="2">
    <location>
        <begin position="262"/>
        <end position="275"/>
    </location>
</feature>